<feature type="chain" id="PRO_5025330946" description="DUF7580 domain-containing protein" evidence="2">
    <location>
        <begin position="21"/>
        <end position="594"/>
    </location>
</feature>
<dbReference type="EMBL" id="MU002074">
    <property type="protein sequence ID" value="KAF2790435.1"/>
    <property type="molecule type" value="Genomic_DNA"/>
</dbReference>
<evidence type="ECO:0000313" key="4">
    <source>
        <dbReference type="EMBL" id="KAF2790435.1"/>
    </source>
</evidence>
<feature type="region of interest" description="Disordered" evidence="1">
    <location>
        <begin position="136"/>
        <end position="159"/>
    </location>
</feature>
<name>A0A6A6X2T6_9PLEO</name>
<dbReference type="PANTHER" id="PTHR35186:SF4">
    <property type="entry name" value="PRION-INHIBITION AND PROPAGATION HELO DOMAIN-CONTAINING PROTEIN"/>
    <property type="match status" value="1"/>
</dbReference>
<evidence type="ECO:0000256" key="2">
    <source>
        <dbReference type="SAM" id="SignalP"/>
    </source>
</evidence>
<evidence type="ECO:0000256" key="1">
    <source>
        <dbReference type="SAM" id="MobiDB-lite"/>
    </source>
</evidence>
<protein>
    <recommendedName>
        <fullName evidence="3">DUF7580 domain-containing protein</fullName>
    </recommendedName>
</protein>
<keyword evidence="5" id="KW-1185">Reference proteome</keyword>
<dbReference type="Proteomes" id="UP000799757">
    <property type="component" value="Unassembled WGS sequence"/>
</dbReference>
<sequence length="594" mass="67437">MSGLEIAGVLLGAFPLIISGLEHWRDVAKVGGFFWRVRKEYTTCRREVRFHEILYKRNLKELLLPIVDDDDDDDGGEVARLVGDPGGKGWSSKALQERLERRLQESYDLYMEIICEMNETAKELRKELALDKVTVQSQLAPPEPKKQQTRPLSPLLPSKPSKLASVKTKWDYETFRLKFSFNEPVRNKLFEQLKECNGRLEKLLSTSDKISALENVTPNNMKHTAALELAFKKAWKKSDLLFKAIQKAWQCPCQQYHFANLRLEHRTLPEICFEVILMFITPSLSQADTSWFWRELQCGQMIGCPSPQTVMKPSPLSQSIQCPPNYTPAPAISPISARRKKVAFTTPTPTIPKIDVNVLVDPSVKLCQFLGNEEHSKCIGIIGHDDEIYHLHPIATRKPPNNSGSLTLDRILSSDFGRPLTRRQRYSIALLLASSVAQLQFTSWLNIGLTKEDVLFFPCVDDDCCVPYDKPFIRQGFPLRHPGTSDTQANNCNFFSLGILLLELCFNQRLEEHPIRKKLPTEAGEAKQALDVLAALRWSEGVRDEGGDDYASAVKWCFFPGASNANQLWRGEIIKNVIRPLEKCQEHFKTAAVL</sequence>
<evidence type="ECO:0000259" key="3">
    <source>
        <dbReference type="Pfam" id="PF24476"/>
    </source>
</evidence>
<feature type="domain" description="DUF7580" evidence="3">
    <location>
        <begin position="235"/>
        <end position="583"/>
    </location>
</feature>
<dbReference type="AlphaFoldDB" id="A0A6A6X2T6"/>
<dbReference type="InterPro" id="IPR056002">
    <property type="entry name" value="DUF7580"/>
</dbReference>
<feature type="signal peptide" evidence="2">
    <location>
        <begin position="1"/>
        <end position="20"/>
    </location>
</feature>
<keyword evidence="2" id="KW-0732">Signal</keyword>
<gene>
    <name evidence="4" type="ORF">K505DRAFT_327588</name>
</gene>
<reference evidence="4" key="1">
    <citation type="journal article" date="2020" name="Stud. Mycol.">
        <title>101 Dothideomycetes genomes: a test case for predicting lifestyles and emergence of pathogens.</title>
        <authorList>
            <person name="Haridas S."/>
            <person name="Albert R."/>
            <person name="Binder M."/>
            <person name="Bloem J."/>
            <person name="Labutti K."/>
            <person name="Salamov A."/>
            <person name="Andreopoulos B."/>
            <person name="Baker S."/>
            <person name="Barry K."/>
            <person name="Bills G."/>
            <person name="Bluhm B."/>
            <person name="Cannon C."/>
            <person name="Castanera R."/>
            <person name="Culley D."/>
            <person name="Daum C."/>
            <person name="Ezra D."/>
            <person name="Gonzalez J."/>
            <person name="Henrissat B."/>
            <person name="Kuo A."/>
            <person name="Liang C."/>
            <person name="Lipzen A."/>
            <person name="Lutzoni F."/>
            <person name="Magnuson J."/>
            <person name="Mondo S."/>
            <person name="Nolan M."/>
            <person name="Ohm R."/>
            <person name="Pangilinan J."/>
            <person name="Park H.-J."/>
            <person name="Ramirez L."/>
            <person name="Alfaro M."/>
            <person name="Sun H."/>
            <person name="Tritt A."/>
            <person name="Yoshinaga Y."/>
            <person name="Zwiers L.-H."/>
            <person name="Turgeon B."/>
            <person name="Goodwin S."/>
            <person name="Spatafora J."/>
            <person name="Crous P."/>
            <person name="Grigoriev I."/>
        </authorList>
    </citation>
    <scope>NUCLEOTIDE SEQUENCE</scope>
    <source>
        <strain evidence="4">CBS 109.77</strain>
    </source>
</reference>
<dbReference type="PANTHER" id="PTHR35186">
    <property type="entry name" value="ANK_REP_REGION DOMAIN-CONTAINING PROTEIN"/>
    <property type="match status" value="1"/>
</dbReference>
<proteinExistence type="predicted"/>
<dbReference type="OrthoDB" id="3565018at2759"/>
<dbReference type="Pfam" id="PF24476">
    <property type="entry name" value="DUF7580"/>
    <property type="match status" value="1"/>
</dbReference>
<organism evidence="4 5">
    <name type="scientific">Melanomma pulvis-pyrius CBS 109.77</name>
    <dbReference type="NCBI Taxonomy" id="1314802"/>
    <lineage>
        <taxon>Eukaryota</taxon>
        <taxon>Fungi</taxon>
        <taxon>Dikarya</taxon>
        <taxon>Ascomycota</taxon>
        <taxon>Pezizomycotina</taxon>
        <taxon>Dothideomycetes</taxon>
        <taxon>Pleosporomycetidae</taxon>
        <taxon>Pleosporales</taxon>
        <taxon>Melanommataceae</taxon>
        <taxon>Melanomma</taxon>
    </lineage>
</organism>
<evidence type="ECO:0000313" key="5">
    <source>
        <dbReference type="Proteomes" id="UP000799757"/>
    </source>
</evidence>
<accession>A0A6A6X2T6</accession>